<reference evidence="3 4" key="1">
    <citation type="submission" date="2023-11" db="EMBL/GenBank/DDBJ databases">
        <title>Peredibacter starrii A3.12.</title>
        <authorList>
            <person name="Mitchell R.J."/>
        </authorList>
    </citation>
    <scope>NUCLEOTIDE SEQUENCE [LARGE SCALE GENOMIC DNA]</scope>
    <source>
        <strain evidence="3 4">A3.12</strain>
    </source>
</reference>
<feature type="chain" id="PRO_5043858945" evidence="2">
    <location>
        <begin position="23"/>
        <end position="51"/>
    </location>
</feature>
<keyword evidence="4" id="KW-1185">Reference proteome</keyword>
<evidence type="ECO:0000256" key="1">
    <source>
        <dbReference type="SAM" id="MobiDB-lite"/>
    </source>
</evidence>
<accession>A0AAX4HUR2</accession>
<feature type="compositionally biased region" description="Acidic residues" evidence="1">
    <location>
        <begin position="38"/>
        <end position="51"/>
    </location>
</feature>
<evidence type="ECO:0000313" key="4">
    <source>
        <dbReference type="Proteomes" id="UP001324634"/>
    </source>
</evidence>
<dbReference type="EMBL" id="CP139487">
    <property type="protein sequence ID" value="WPU66997.1"/>
    <property type="molecule type" value="Genomic_DNA"/>
</dbReference>
<dbReference type="KEGG" id="psti:SOO65_09560"/>
<dbReference type="AlphaFoldDB" id="A0AAX4HUR2"/>
<evidence type="ECO:0000313" key="3">
    <source>
        <dbReference type="EMBL" id="WPU66997.1"/>
    </source>
</evidence>
<keyword evidence="2" id="KW-0732">Signal</keyword>
<name>A0AAX4HUR2_9BACT</name>
<protein>
    <submittedName>
        <fullName evidence="3">Uncharacterized protein</fullName>
    </submittedName>
</protein>
<dbReference type="RefSeq" id="WP_321399756.1">
    <property type="nucleotide sequence ID" value="NZ_CP139487.1"/>
</dbReference>
<dbReference type="Proteomes" id="UP001324634">
    <property type="component" value="Chromosome"/>
</dbReference>
<gene>
    <name evidence="3" type="ORF">SOO65_09560</name>
</gene>
<feature type="signal peptide" evidence="2">
    <location>
        <begin position="1"/>
        <end position="22"/>
    </location>
</feature>
<evidence type="ECO:0000256" key="2">
    <source>
        <dbReference type="SAM" id="SignalP"/>
    </source>
</evidence>
<feature type="region of interest" description="Disordered" evidence="1">
    <location>
        <begin position="21"/>
        <end position="51"/>
    </location>
</feature>
<organism evidence="3 4">
    <name type="scientific">Peredibacter starrii</name>
    <dbReference type="NCBI Taxonomy" id="28202"/>
    <lineage>
        <taxon>Bacteria</taxon>
        <taxon>Pseudomonadati</taxon>
        <taxon>Bdellovibrionota</taxon>
        <taxon>Bacteriovoracia</taxon>
        <taxon>Bacteriovoracales</taxon>
        <taxon>Bacteriovoracaceae</taxon>
        <taxon>Peredibacter</taxon>
    </lineage>
</organism>
<sequence length="51" mass="6069">MWFFKLLLLIAMIASWIPSVRSQDDTSHHRYYSSNEQPEPEEEEENEELAA</sequence>
<proteinExistence type="predicted"/>